<sequence>MVRADKYVGYSSDKFEIVQNSCTVVAKTTSVDIGMNSNSETDMLKTLKKGSKLSYEQRMMLDEELRSKFRAFQWSEKDVIYSHN</sequence>
<proteinExistence type="predicted"/>
<dbReference type="AlphaFoldDB" id="A0A3M7RGQ6"/>
<comment type="caution">
    <text evidence="1">The sequence shown here is derived from an EMBL/GenBank/DDBJ whole genome shotgun (WGS) entry which is preliminary data.</text>
</comment>
<dbReference type="Proteomes" id="UP000276133">
    <property type="component" value="Unassembled WGS sequence"/>
</dbReference>
<accession>A0A3M7RGQ6</accession>
<name>A0A3M7RGQ6_BRAPC</name>
<evidence type="ECO:0000313" key="2">
    <source>
        <dbReference type="Proteomes" id="UP000276133"/>
    </source>
</evidence>
<evidence type="ECO:0000313" key="1">
    <source>
        <dbReference type="EMBL" id="RNA22649.1"/>
    </source>
</evidence>
<gene>
    <name evidence="1" type="ORF">BpHYR1_025085</name>
</gene>
<reference evidence="1 2" key="1">
    <citation type="journal article" date="2018" name="Sci. Rep.">
        <title>Genomic signatures of local adaptation to the degree of environmental predictability in rotifers.</title>
        <authorList>
            <person name="Franch-Gras L."/>
            <person name="Hahn C."/>
            <person name="Garcia-Roger E.M."/>
            <person name="Carmona M.J."/>
            <person name="Serra M."/>
            <person name="Gomez A."/>
        </authorList>
    </citation>
    <scope>NUCLEOTIDE SEQUENCE [LARGE SCALE GENOMIC DNA]</scope>
    <source>
        <strain evidence="1">HYR1</strain>
    </source>
</reference>
<protein>
    <submittedName>
        <fullName evidence="1">Uncharacterized protein</fullName>
    </submittedName>
</protein>
<dbReference type="EMBL" id="REGN01003416">
    <property type="protein sequence ID" value="RNA22649.1"/>
    <property type="molecule type" value="Genomic_DNA"/>
</dbReference>
<keyword evidence="2" id="KW-1185">Reference proteome</keyword>
<organism evidence="1 2">
    <name type="scientific">Brachionus plicatilis</name>
    <name type="common">Marine rotifer</name>
    <name type="synonym">Brachionus muelleri</name>
    <dbReference type="NCBI Taxonomy" id="10195"/>
    <lineage>
        <taxon>Eukaryota</taxon>
        <taxon>Metazoa</taxon>
        <taxon>Spiralia</taxon>
        <taxon>Gnathifera</taxon>
        <taxon>Rotifera</taxon>
        <taxon>Eurotatoria</taxon>
        <taxon>Monogononta</taxon>
        <taxon>Pseudotrocha</taxon>
        <taxon>Ploima</taxon>
        <taxon>Brachionidae</taxon>
        <taxon>Brachionus</taxon>
    </lineage>
</organism>